<dbReference type="EnsemblMetazoa" id="AFAF006572-RA">
    <property type="protein sequence ID" value="AFAF006572-PA"/>
    <property type="gene ID" value="AFAF006572"/>
</dbReference>
<keyword evidence="9 17" id="KW-0408">Iron</keyword>
<dbReference type="PROSITE" id="PS00690">
    <property type="entry name" value="DEAH_ATP_HELICASE"/>
    <property type="match status" value="1"/>
</dbReference>
<feature type="region of interest" description="Disordered" evidence="18">
    <location>
        <begin position="892"/>
        <end position="913"/>
    </location>
</feature>
<dbReference type="EMBL" id="AXCN02001428">
    <property type="status" value="NOT_ANNOTATED_CDS"/>
    <property type="molecule type" value="Genomic_DNA"/>
</dbReference>
<comment type="subcellular location">
    <subcellularLocation>
        <location evidence="1 17">Nucleus</location>
    </subcellularLocation>
</comment>
<keyword evidence="11 17" id="KW-0238">DNA-binding</keyword>
<proteinExistence type="inferred from homology"/>
<keyword evidence="5 17" id="KW-0227">DNA damage</keyword>
<dbReference type="Pfam" id="PF23116">
    <property type="entry name" value="HHD_RTEL1"/>
    <property type="match status" value="1"/>
</dbReference>
<dbReference type="PANTHER" id="PTHR11472">
    <property type="entry name" value="DNA REPAIR DEAD HELICASE RAD3/XP-D SUBFAMILY MEMBER"/>
    <property type="match status" value="1"/>
</dbReference>
<evidence type="ECO:0000256" key="4">
    <source>
        <dbReference type="ARBA" id="ARBA00022741"/>
    </source>
</evidence>
<dbReference type="InterPro" id="IPR030845">
    <property type="entry name" value="RTEL1"/>
</dbReference>
<evidence type="ECO:0000313" key="21">
    <source>
        <dbReference type="Proteomes" id="UP000075886"/>
    </source>
</evidence>
<keyword evidence="13 17" id="KW-0413">Isomerase</keyword>
<dbReference type="SUPFAM" id="SSF52540">
    <property type="entry name" value="P-loop containing nucleoside triphosphate hydrolases"/>
    <property type="match status" value="1"/>
</dbReference>
<feature type="binding site" evidence="17">
    <location>
        <position position="195"/>
    </location>
    <ligand>
        <name>[4Fe-4S] cluster</name>
        <dbReference type="ChEBI" id="CHEBI:49883"/>
    </ligand>
</feature>
<dbReference type="InterPro" id="IPR049909">
    <property type="entry name" value="Rtel1_HHD"/>
</dbReference>
<dbReference type="SMART" id="SM00488">
    <property type="entry name" value="DEXDc2"/>
    <property type="match status" value="1"/>
</dbReference>
<dbReference type="STRING" id="69004.A0A182QAZ7"/>
<evidence type="ECO:0000256" key="13">
    <source>
        <dbReference type="ARBA" id="ARBA00023235"/>
    </source>
</evidence>
<dbReference type="InterPro" id="IPR006554">
    <property type="entry name" value="Helicase-like_DEXD_c2"/>
</dbReference>
<dbReference type="InterPro" id="IPR013020">
    <property type="entry name" value="Rad3/Chl1-like"/>
</dbReference>
<dbReference type="InterPro" id="IPR014013">
    <property type="entry name" value="Helic_SF1/SF2_ATP-bd_DinG/Rad3"/>
</dbReference>
<dbReference type="Proteomes" id="UP000075886">
    <property type="component" value="Unassembled WGS sequence"/>
</dbReference>
<dbReference type="InterPro" id="IPR027417">
    <property type="entry name" value="P-loop_NTPase"/>
</dbReference>
<dbReference type="InterPro" id="IPR002464">
    <property type="entry name" value="DNA/RNA_helicase_DEAH_CS"/>
</dbReference>
<feature type="binding site" evidence="17">
    <location>
        <position position="150"/>
    </location>
    <ligand>
        <name>[4Fe-4S] cluster</name>
        <dbReference type="ChEBI" id="CHEBI:49883"/>
    </ligand>
</feature>
<dbReference type="Pfam" id="PF06733">
    <property type="entry name" value="DEAD_2"/>
    <property type="match status" value="1"/>
</dbReference>
<evidence type="ECO:0000256" key="10">
    <source>
        <dbReference type="ARBA" id="ARBA00023014"/>
    </source>
</evidence>
<dbReference type="CDD" id="cd13932">
    <property type="entry name" value="HN_RTEL1"/>
    <property type="match status" value="1"/>
</dbReference>
<keyword evidence="6 17" id="KW-0378">Hydrolase</keyword>
<evidence type="ECO:0000256" key="17">
    <source>
        <dbReference type="HAMAP-Rule" id="MF_03065"/>
    </source>
</evidence>
<keyword evidence="8 17" id="KW-0067">ATP-binding</keyword>
<dbReference type="InterPro" id="IPR006555">
    <property type="entry name" value="ATP-dep_Helicase_C"/>
</dbReference>
<dbReference type="InterPro" id="IPR045028">
    <property type="entry name" value="DinG/Rad3-like"/>
</dbReference>
<feature type="region of interest" description="Disordered" evidence="18">
    <location>
        <begin position="835"/>
        <end position="861"/>
    </location>
</feature>
<dbReference type="Gene3D" id="1.20.1160.20">
    <property type="match status" value="1"/>
</dbReference>
<evidence type="ECO:0000259" key="19">
    <source>
        <dbReference type="PROSITE" id="PS51193"/>
    </source>
</evidence>
<dbReference type="GO" id="GO:0006260">
    <property type="term" value="P:DNA replication"/>
    <property type="evidence" value="ECO:0007669"/>
    <property type="project" value="InterPro"/>
</dbReference>
<evidence type="ECO:0000256" key="16">
    <source>
        <dbReference type="ARBA" id="ARBA00073810"/>
    </source>
</evidence>
<dbReference type="GO" id="GO:1904430">
    <property type="term" value="P:negative regulation of t-circle formation"/>
    <property type="evidence" value="ECO:0007669"/>
    <property type="project" value="TreeGrafter"/>
</dbReference>
<dbReference type="FunFam" id="3.40.50.300:FF:000431">
    <property type="entry name" value="Regulator of telomere elongation helicase 1"/>
    <property type="match status" value="1"/>
</dbReference>
<dbReference type="FunFam" id="3.40.50.300:FF:000691">
    <property type="entry name" value="Regulator of telomere elongation helicase 1"/>
    <property type="match status" value="1"/>
</dbReference>
<dbReference type="InterPro" id="IPR010614">
    <property type="entry name" value="RAD3-like_helicase_DEAD"/>
</dbReference>
<evidence type="ECO:0000256" key="18">
    <source>
        <dbReference type="SAM" id="MobiDB-lite"/>
    </source>
</evidence>
<evidence type="ECO:0000256" key="11">
    <source>
        <dbReference type="ARBA" id="ARBA00023125"/>
    </source>
</evidence>
<reference evidence="21" key="1">
    <citation type="submission" date="2014-01" db="EMBL/GenBank/DDBJ databases">
        <title>The Genome Sequence of Anopheles farauti FAR1 (V2).</title>
        <authorList>
            <consortium name="The Broad Institute Genomics Platform"/>
            <person name="Neafsey D.E."/>
            <person name="Besansky N."/>
            <person name="Howell P."/>
            <person name="Walton C."/>
            <person name="Young S.K."/>
            <person name="Zeng Q."/>
            <person name="Gargeya S."/>
            <person name="Fitzgerald M."/>
            <person name="Haas B."/>
            <person name="Abouelleil A."/>
            <person name="Allen A.W."/>
            <person name="Alvarado L."/>
            <person name="Arachchi H.M."/>
            <person name="Berlin A.M."/>
            <person name="Chapman S.B."/>
            <person name="Gainer-Dewar J."/>
            <person name="Goldberg J."/>
            <person name="Griggs A."/>
            <person name="Gujja S."/>
            <person name="Hansen M."/>
            <person name="Howarth C."/>
            <person name="Imamovic A."/>
            <person name="Ireland A."/>
            <person name="Larimer J."/>
            <person name="McCowan C."/>
            <person name="Murphy C."/>
            <person name="Pearson M."/>
            <person name="Poon T.W."/>
            <person name="Priest M."/>
            <person name="Roberts A."/>
            <person name="Saif S."/>
            <person name="Shea T."/>
            <person name="Sisk P."/>
            <person name="Sykes S."/>
            <person name="Wortman J."/>
            <person name="Nusbaum C."/>
            <person name="Birren B."/>
        </authorList>
    </citation>
    <scope>NUCLEOTIDE SEQUENCE [LARGE SCALE GENOMIC DNA]</scope>
    <source>
        <strain evidence="21">FAR1</strain>
    </source>
</reference>
<keyword evidence="2 17" id="KW-0004">4Fe-4S</keyword>
<keyword evidence="4 17" id="KW-0547">Nucleotide-binding</keyword>
<dbReference type="GO" id="GO:0005634">
    <property type="term" value="C:nucleus"/>
    <property type="evidence" value="ECO:0007669"/>
    <property type="project" value="UniProtKB-SubCell"/>
</dbReference>
<dbReference type="GO" id="GO:0090657">
    <property type="term" value="P:telomeric loop disassembly"/>
    <property type="evidence" value="ECO:0007669"/>
    <property type="project" value="TreeGrafter"/>
</dbReference>
<dbReference type="PANTHER" id="PTHR11472:SF34">
    <property type="entry name" value="REGULATOR OF TELOMERE ELONGATION HELICASE 1"/>
    <property type="match status" value="1"/>
</dbReference>
<dbReference type="Pfam" id="PF13307">
    <property type="entry name" value="Helicase_C_2"/>
    <property type="match status" value="1"/>
</dbReference>
<organism evidence="20 21">
    <name type="scientific">Anopheles farauti</name>
    <dbReference type="NCBI Taxonomy" id="69004"/>
    <lineage>
        <taxon>Eukaryota</taxon>
        <taxon>Metazoa</taxon>
        <taxon>Ecdysozoa</taxon>
        <taxon>Arthropoda</taxon>
        <taxon>Hexapoda</taxon>
        <taxon>Insecta</taxon>
        <taxon>Pterygota</taxon>
        <taxon>Neoptera</taxon>
        <taxon>Endopterygota</taxon>
        <taxon>Diptera</taxon>
        <taxon>Nematocera</taxon>
        <taxon>Culicoidea</taxon>
        <taxon>Culicidae</taxon>
        <taxon>Anophelinae</taxon>
        <taxon>Anopheles</taxon>
    </lineage>
</organism>
<dbReference type="GO" id="GO:0045910">
    <property type="term" value="P:negative regulation of DNA recombination"/>
    <property type="evidence" value="ECO:0007669"/>
    <property type="project" value="TreeGrafter"/>
</dbReference>
<dbReference type="Gene3D" id="3.40.50.300">
    <property type="entry name" value="P-loop containing nucleotide triphosphate hydrolases"/>
    <property type="match status" value="2"/>
</dbReference>
<dbReference type="GO" id="GO:0006310">
    <property type="term" value="P:DNA recombination"/>
    <property type="evidence" value="ECO:0007669"/>
    <property type="project" value="InterPro"/>
</dbReference>
<dbReference type="VEuPathDB" id="VectorBase:AFAF006572"/>
<name>A0A182QAZ7_9DIPT</name>
<dbReference type="AlphaFoldDB" id="A0A182QAZ7"/>
<keyword evidence="21" id="KW-1185">Reference proteome</keyword>
<dbReference type="EC" id="5.6.2.-" evidence="17"/>
<dbReference type="GO" id="GO:0051539">
    <property type="term" value="F:4 iron, 4 sulfur cluster binding"/>
    <property type="evidence" value="ECO:0007669"/>
    <property type="project" value="UniProtKB-UniRule"/>
</dbReference>
<keyword evidence="12 17" id="KW-0234">DNA repair</keyword>
<keyword evidence="14 17" id="KW-0539">Nucleus</keyword>
<evidence type="ECO:0000256" key="2">
    <source>
        <dbReference type="ARBA" id="ARBA00022485"/>
    </source>
</evidence>
<evidence type="ECO:0000256" key="5">
    <source>
        <dbReference type="ARBA" id="ARBA00022763"/>
    </source>
</evidence>
<feature type="binding site" evidence="17">
    <location>
        <position position="131"/>
    </location>
    <ligand>
        <name>[4Fe-4S] cluster</name>
        <dbReference type="ChEBI" id="CHEBI:49883"/>
    </ligand>
</feature>
<protein>
    <recommendedName>
        <fullName evidence="16 17">Regulator of telomere elongation helicase 1 homolog</fullName>
        <ecNumber evidence="17">5.6.2.-</ecNumber>
    </recommendedName>
</protein>
<comment type="similarity">
    <text evidence="17">Belongs to the helicase family. RAD3/XPD subfamily.</text>
</comment>
<dbReference type="GO" id="GO:0003677">
    <property type="term" value="F:DNA binding"/>
    <property type="evidence" value="ECO:0007669"/>
    <property type="project" value="UniProtKB-UniRule"/>
</dbReference>
<feature type="domain" description="Helicase ATP-binding" evidence="19">
    <location>
        <begin position="7"/>
        <end position="306"/>
    </location>
</feature>
<dbReference type="NCBIfam" id="TIGR00604">
    <property type="entry name" value="rad3"/>
    <property type="match status" value="1"/>
</dbReference>
<evidence type="ECO:0000313" key="20">
    <source>
        <dbReference type="EnsemblMetazoa" id="AFAF006572-PA"/>
    </source>
</evidence>
<evidence type="ECO:0000256" key="3">
    <source>
        <dbReference type="ARBA" id="ARBA00022723"/>
    </source>
</evidence>
<accession>A0A182QAZ7</accession>
<evidence type="ECO:0000256" key="12">
    <source>
        <dbReference type="ARBA" id="ARBA00023204"/>
    </source>
</evidence>
<dbReference type="SMART" id="SM00491">
    <property type="entry name" value="HELICc2"/>
    <property type="match status" value="1"/>
</dbReference>
<evidence type="ECO:0000256" key="15">
    <source>
        <dbReference type="ARBA" id="ARBA00049360"/>
    </source>
</evidence>
<keyword evidence="7 17" id="KW-0347">Helicase</keyword>
<feature type="binding site" evidence="17">
    <location>
        <position position="159"/>
    </location>
    <ligand>
        <name>[4Fe-4S] cluster</name>
        <dbReference type="ChEBI" id="CHEBI:49883"/>
    </ligand>
</feature>
<dbReference type="HAMAP" id="MF_03065">
    <property type="entry name" value="RTEL1"/>
    <property type="match status" value="1"/>
</dbReference>
<dbReference type="CDD" id="cd18788">
    <property type="entry name" value="SF2_C_XPD"/>
    <property type="match status" value="1"/>
</dbReference>
<dbReference type="GO" id="GO:0016887">
    <property type="term" value="F:ATP hydrolysis activity"/>
    <property type="evidence" value="ECO:0007669"/>
    <property type="project" value="RHEA"/>
</dbReference>
<dbReference type="InterPro" id="IPR057498">
    <property type="entry name" value="Rtel1_ARCH"/>
</dbReference>
<dbReference type="GO" id="GO:0070182">
    <property type="term" value="F:DNA polymerase binding"/>
    <property type="evidence" value="ECO:0007669"/>
    <property type="project" value="TreeGrafter"/>
</dbReference>
<evidence type="ECO:0000256" key="8">
    <source>
        <dbReference type="ARBA" id="ARBA00022840"/>
    </source>
</evidence>
<feature type="compositionally biased region" description="Polar residues" evidence="18">
    <location>
        <begin position="848"/>
        <end position="857"/>
    </location>
</feature>
<dbReference type="Pfam" id="PF23109">
    <property type="entry name" value="ARCH_RTEL1"/>
    <property type="match status" value="1"/>
</dbReference>
<dbReference type="GO" id="GO:0010569">
    <property type="term" value="P:regulation of double-strand break repair via homologous recombination"/>
    <property type="evidence" value="ECO:0007669"/>
    <property type="project" value="UniProtKB-UniRule"/>
</dbReference>
<dbReference type="GO" id="GO:0005524">
    <property type="term" value="F:ATP binding"/>
    <property type="evidence" value="ECO:0007669"/>
    <property type="project" value="UniProtKB-UniRule"/>
</dbReference>
<comment type="function">
    <text evidence="17">A probable ATP-dependent DNA helicase implicated in DNA repair and the maintenance of genomic stability. Acts as an anti-recombinase to counteract toxic recombination and limit crossover during meiosis. Regulates meiotic recombination and crossover homeostasis by physically dissociating strand invasion events and thereby promotes noncrossover repair by meiotic synthesis dependent strand annealing (SDSA) as well as disassembly of D loop recombination intermediates.</text>
</comment>
<dbReference type="GO" id="GO:0046872">
    <property type="term" value="F:metal ion binding"/>
    <property type="evidence" value="ECO:0007669"/>
    <property type="project" value="UniProtKB-UniRule"/>
</dbReference>
<dbReference type="GO" id="GO:0003678">
    <property type="term" value="F:DNA helicase activity"/>
    <property type="evidence" value="ECO:0007669"/>
    <property type="project" value="UniProtKB-UniRule"/>
</dbReference>
<comment type="catalytic activity">
    <reaction evidence="15 17">
        <text>ATP + H2O = ADP + phosphate + H(+)</text>
        <dbReference type="Rhea" id="RHEA:13065"/>
        <dbReference type="ChEBI" id="CHEBI:15377"/>
        <dbReference type="ChEBI" id="CHEBI:15378"/>
        <dbReference type="ChEBI" id="CHEBI:30616"/>
        <dbReference type="ChEBI" id="CHEBI:43474"/>
        <dbReference type="ChEBI" id="CHEBI:456216"/>
    </reaction>
</comment>
<evidence type="ECO:0000256" key="1">
    <source>
        <dbReference type="ARBA" id="ARBA00004123"/>
    </source>
</evidence>
<evidence type="ECO:0000256" key="14">
    <source>
        <dbReference type="ARBA" id="ARBA00023242"/>
    </source>
</evidence>
<evidence type="ECO:0000256" key="9">
    <source>
        <dbReference type="ARBA" id="ARBA00023004"/>
    </source>
</evidence>
<feature type="compositionally biased region" description="Acidic residues" evidence="18">
    <location>
        <begin position="892"/>
        <end position="901"/>
    </location>
</feature>
<evidence type="ECO:0000256" key="6">
    <source>
        <dbReference type="ARBA" id="ARBA00022801"/>
    </source>
</evidence>
<evidence type="ECO:0000256" key="7">
    <source>
        <dbReference type="ARBA" id="ARBA00022806"/>
    </source>
</evidence>
<keyword evidence="3 17" id="KW-0479">Metal-binding</keyword>
<dbReference type="PROSITE" id="PS51193">
    <property type="entry name" value="HELICASE_ATP_BIND_2"/>
    <property type="match status" value="1"/>
</dbReference>
<reference evidence="20" key="2">
    <citation type="submission" date="2020-05" db="UniProtKB">
        <authorList>
            <consortium name="EnsemblMetazoa"/>
        </authorList>
    </citation>
    <scope>IDENTIFICATION</scope>
    <source>
        <strain evidence="20">FAR1</strain>
    </source>
</reference>
<dbReference type="GO" id="GO:0006281">
    <property type="term" value="P:DNA repair"/>
    <property type="evidence" value="ECO:0007669"/>
    <property type="project" value="UniProtKB-UniRule"/>
</dbReference>
<sequence>MPEYIIRGVPVQFPFEPYELQKNYMEKVIECLQKQSNGVLESPTGTGKTLSLLCSSVAWMLSVKQKGSNSIMGNLEKEQAEGLFDELRNKDTKIIYASRTHSQLSQAMQELKNTSYHFVRAVVLGSRDQLCIHPDVSKIEGGNAAKTSLCRQKVKSQTCAFYTRVERMQDRPEVATQPVLDIEDLVSVGGKLRACPYYLAKNLTEKAELLFLPYNYLLDAKARKANALNVVNSVIILDEAHNVEKMCEQSGSALIRSTDVALAIEDTTSIIKSMTDTGGASTFDTDDDGDKKEFTLDDLCLLKEILLNVEKTIDELPSVSNTGTTHPGNYIYSLLEKAHITFGNVNQLLQVLGSLITYVTTMSETSSFAKRGAGLQALADFLEVVYAGSGPEFCQSVERSFRLHIEPEETKQQSSVGGKKNADGWISTKQPVSKAPKASAKVLNFWCFNPGFGMRQLLNSSTRSIILTSGTLAPLRPLISELAIPVEVSLENPHIIDRSQVYVKVVSHGPDRVELNSSYRNRSNPLYIASLGRTVLSLCPVIPGGLLVFFPSYPLLNKCSDEWQASGLWAQINRIKPIFVEPRGKDSFTTTMSEYYARLREPENRGAIFMAVCRGKVSEGLDFADANGRAVLITGLPFPPINDARVVLKKEYLDKNRTQQNELISGNDWYGLEASRAVNQAIGRVIRHKDDYGAILLCDSRFQYPYQQAQLSSWIQGHLRDDRAKGGGATAPSFGKVIGELSRFFRTQSKLGDATTKVRDVEIKHEVPQVNRNVTQILVKPQPQPQHSQFRLSEYLHPPSNVQNAQLPTNESFIAQVSRGTCSINLNETGHVMIHKRERRSSSEETKATLQPSSSELAQRKKRKLVIVPNTVVKYEQPSSQVKQEAVTVKEEAEEALEEATDLTPPPPERTAPENRVDFLREVKQSLVPERYKLFLQALAQYSRDSDFTPFITKMCICFEAPHLHYLLKAMRRFVMPEHKQQFDDMIASR</sequence>
<keyword evidence="10 17" id="KW-0411">Iron-sulfur</keyword>